<protein>
    <submittedName>
        <fullName evidence="3">Universal stress protein</fullName>
    </submittedName>
</protein>
<sequence>MYDDILFPTDGSEAAESAFEHAINQAEAFDSTLHVLFVANTNYQDLGATGSRSVDDLRESGRAVVEEIESAASDAAVVTETHVEEGDPHKRILEYADETDMIVMGTRGRSGIDRYLLGSVTEKVVRTADVPVFTVRDRD</sequence>
<comment type="caution">
    <text evidence="3">The sequence shown here is derived from an EMBL/GenBank/DDBJ whole genome shotgun (WGS) entry which is preliminary data.</text>
</comment>
<dbReference type="CDD" id="cd00293">
    <property type="entry name" value="USP-like"/>
    <property type="match status" value="1"/>
</dbReference>
<dbReference type="SUPFAM" id="SSF52402">
    <property type="entry name" value="Adenine nucleotide alpha hydrolases-like"/>
    <property type="match status" value="1"/>
</dbReference>
<keyword evidence="4" id="KW-1185">Reference proteome</keyword>
<evidence type="ECO:0000313" key="4">
    <source>
        <dbReference type="Proteomes" id="UP000466535"/>
    </source>
</evidence>
<dbReference type="EMBL" id="WUUT01000003">
    <property type="protein sequence ID" value="MXR51773.1"/>
    <property type="molecule type" value="Genomic_DNA"/>
</dbReference>
<evidence type="ECO:0000259" key="2">
    <source>
        <dbReference type="Pfam" id="PF00582"/>
    </source>
</evidence>
<accession>A0A6B0T838</accession>
<comment type="similarity">
    <text evidence="1">Belongs to the universal stress protein A family.</text>
</comment>
<dbReference type="OrthoDB" id="105697at2157"/>
<evidence type="ECO:0000313" key="3">
    <source>
        <dbReference type="EMBL" id="MXR51773.1"/>
    </source>
</evidence>
<dbReference type="AlphaFoldDB" id="A0A6B0T838"/>
<feature type="domain" description="UspA" evidence="2">
    <location>
        <begin position="1"/>
        <end position="136"/>
    </location>
</feature>
<dbReference type="PANTHER" id="PTHR46268:SF6">
    <property type="entry name" value="UNIVERSAL STRESS PROTEIN UP12"/>
    <property type="match status" value="1"/>
</dbReference>
<dbReference type="Pfam" id="PF00582">
    <property type="entry name" value="Usp"/>
    <property type="match status" value="1"/>
</dbReference>
<dbReference type="PRINTS" id="PR01438">
    <property type="entry name" value="UNVRSLSTRESS"/>
</dbReference>
<dbReference type="RefSeq" id="WP_159763904.1">
    <property type="nucleotide sequence ID" value="NZ_WUUT01000003.1"/>
</dbReference>
<dbReference type="InterPro" id="IPR006016">
    <property type="entry name" value="UspA"/>
</dbReference>
<dbReference type="InterPro" id="IPR014729">
    <property type="entry name" value="Rossmann-like_a/b/a_fold"/>
</dbReference>
<dbReference type="PANTHER" id="PTHR46268">
    <property type="entry name" value="STRESS RESPONSE PROTEIN NHAX"/>
    <property type="match status" value="1"/>
</dbReference>
<dbReference type="Proteomes" id="UP000466535">
    <property type="component" value="Unassembled WGS sequence"/>
</dbReference>
<evidence type="ECO:0000256" key="1">
    <source>
        <dbReference type="ARBA" id="ARBA00008791"/>
    </source>
</evidence>
<organism evidence="3 4">
    <name type="scientific">Halovenus carboxidivorans</name>
    <dbReference type="NCBI Taxonomy" id="2692199"/>
    <lineage>
        <taxon>Archaea</taxon>
        <taxon>Methanobacteriati</taxon>
        <taxon>Methanobacteriota</taxon>
        <taxon>Stenosarchaea group</taxon>
        <taxon>Halobacteria</taxon>
        <taxon>Halobacteriales</taxon>
        <taxon>Haloarculaceae</taxon>
        <taxon>Halovenus</taxon>
    </lineage>
</organism>
<name>A0A6B0T838_9EURY</name>
<reference evidence="3 4" key="1">
    <citation type="submission" date="2019-12" db="EMBL/GenBank/DDBJ databases">
        <title>Isolation and characterization of three novel carbon monoxide-oxidizing members of Halobacteria from salione crusts and soils.</title>
        <authorList>
            <person name="Myers M.R."/>
            <person name="King G.M."/>
        </authorList>
    </citation>
    <scope>NUCLEOTIDE SEQUENCE [LARGE SCALE GENOMIC DNA]</scope>
    <source>
        <strain evidence="3 4">WSH3</strain>
    </source>
</reference>
<gene>
    <name evidence="3" type="ORF">GRX03_09170</name>
</gene>
<dbReference type="Gene3D" id="3.40.50.620">
    <property type="entry name" value="HUPs"/>
    <property type="match status" value="1"/>
</dbReference>
<dbReference type="InterPro" id="IPR006015">
    <property type="entry name" value="Universal_stress_UspA"/>
</dbReference>
<proteinExistence type="inferred from homology"/>